<reference evidence="1" key="1">
    <citation type="submission" date="2018-11" db="EMBL/GenBank/DDBJ databases">
        <authorList>
            <consortium name="Pathogen Informatics"/>
        </authorList>
    </citation>
    <scope>NUCLEOTIDE SEQUENCE</scope>
</reference>
<evidence type="ECO:0000313" key="1">
    <source>
        <dbReference type="EMBL" id="VEL42457.1"/>
    </source>
</evidence>
<dbReference type="OrthoDB" id="6744840at2759"/>
<gene>
    <name evidence="1" type="ORF">PXEA_LOCUS35897</name>
</gene>
<keyword evidence="2" id="KW-1185">Reference proteome</keyword>
<evidence type="ECO:0000313" key="2">
    <source>
        <dbReference type="Proteomes" id="UP000784294"/>
    </source>
</evidence>
<protein>
    <submittedName>
        <fullName evidence="1">Uncharacterized protein</fullName>
    </submittedName>
</protein>
<accession>A0A3S5BVV3</accession>
<proteinExistence type="predicted"/>
<name>A0A3S5BVV3_9PLAT</name>
<organism evidence="1 2">
    <name type="scientific">Protopolystoma xenopodis</name>
    <dbReference type="NCBI Taxonomy" id="117903"/>
    <lineage>
        <taxon>Eukaryota</taxon>
        <taxon>Metazoa</taxon>
        <taxon>Spiralia</taxon>
        <taxon>Lophotrochozoa</taxon>
        <taxon>Platyhelminthes</taxon>
        <taxon>Monogenea</taxon>
        <taxon>Polyopisthocotylea</taxon>
        <taxon>Polystomatidea</taxon>
        <taxon>Polystomatidae</taxon>
        <taxon>Protopolystoma</taxon>
    </lineage>
</organism>
<dbReference type="AlphaFoldDB" id="A0A3S5BVV3"/>
<comment type="caution">
    <text evidence="1">The sequence shown here is derived from an EMBL/GenBank/DDBJ whole genome shotgun (WGS) entry which is preliminary data.</text>
</comment>
<dbReference type="Proteomes" id="UP000784294">
    <property type="component" value="Unassembled WGS sequence"/>
</dbReference>
<dbReference type="EMBL" id="CAAALY010274509">
    <property type="protein sequence ID" value="VEL42457.1"/>
    <property type="molecule type" value="Genomic_DNA"/>
</dbReference>
<sequence length="244" mass="27719">MFSSDQLANRGNRNILADKEIQSTLLDDDDFEEDVSTNLDASTSVSSFAPVTADKRENALSRILNEADCSDINSSDEEIFSDHNSSTDIEEELDEQISPLPDRSNYYLEKITVCVWPNNLQSELTHWTQSVNSKIVYDEVSGKSINRPNYLRRLGIELCLPYVRQRIHNEKIPRQLRMITSRVFKVPLPERPAPVVTNVASKRKRCSICPYKKDRKTNSVCSSCKIPICNTCSIIVCPNCLDNK</sequence>